<comment type="similarity">
    <text evidence="2">Belongs to the chromate ion transporter (CHR) (TC 2.A.51) family.</text>
</comment>
<keyword evidence="3" id="KW-1003">Cell membrane</keyword>
<dbReference type="PIRSF" id="PIRSF004810">
    <property type="entry name" value="ChrA"/>
    <property type="match status" value="1"/>
</dbReference>
<evidence type="ECO:0000313" key="9">
    <source>
        <dbReference type="Proteomes" id="UP000672526"/>
    </source>
</evidence>
<evidence type="ECO:0000256" key="2">
    <source>
        <dbReference type="ARBA" id="ARBA00005262"/>
    </source>
</evidence>
<evidence type="ECO:0000256" key="3">
    <source>
        <dbReference type="ARBA" id="ARBA00022475"/>
    </source>
</evidence>
<dbReference type="InterPro" id="IPR003370">
    <property type="entry name" value="Chromate_transpt"/>
</dbReference>
<feature type="transmembrane region" description="Helical" evidence="7">
    <location>
        <begin position="365"/>
        <end position="385"/>
    </location>
</feature>
<gene>
    <name evidence="8" type="ORF">R69888_00724</name>
</gene>
<feature type="transmembrane region" description="Helical" evidence="7">
    <location>
        <begin position="303"/>
        <end position="321"/>
    </location>
</feature>
<keyword evidence="5 7" id="KW-1133">Transmembrane helix</keyword>
<evidence type="ECO:0000256" key="7">
    <source>
        <dbReference type="SAM" id="Phobius"/>
    </source>
</evidence>
<dbReference type="PANTHER" id="PTHR33567:SF3">
    <property type="entry name" value="CHROMATE ION TRANSPORTER (EUROFUNG)"/>
    <property type="match status" value="1"/>
</dbReference>
<proteinExistence type="inferred from homology"/>
<feature type="transmembrane region" description="Helical" evidence="7">
    <location>
        <begin position="405"/>
        <end position="423"/>
    </location>
</feature>
<accession>A0ABM8QK34</accession>
<evidence type="ECO:0000256" key="1">
    <source>
        <dbReference type="ARBA" id="ARBA00004651"/>
    </source>
</evidence>
<reference evidence="8 9" key="1">
    <citation type="submission" date="2021-02" db="EMBL/GenBank/DDBJ databases">
        <authorList>
            <person name="Vanwijnsberghe S."/>
        </authorList>
    </citation>
    <scope>NUCLEOTIDE SEQUENCE [LARGE SCALE GENOMIC DNA]</scope>
    <source>
        <strain evidence="8 9">LMG 31837</strain>
    </source>
</reference>
<keyword evidence="4 7" id="KW-0812">Transmembrane</keyword>
<feature type="transmembrane region" description="Helical" evidence="7">
    <location>
        <begin position="273"/>
        <end position="291"/>
    </location>
</feature>
<dbReference type="EMBL" id="CAJNBK010000001">
    <property type="protein sequence ID" value="CAE6700649.1"/>
    <property type="molecule type" value="Genomic_DNA"/>
</dbReference>
<protein>
    <recommendedName>
        <fullName evidence="10">Chromate transporter</fullName>
    </recommendedName>
</protein>
<dbReference type="Proteomes" id="UP000672526">
    <property type="component" value="Unassembled WGS sequence"/>
</dbReference>
<evidence type="ECO:0000256" key="4">
    <source>
        <dbReference type="ARBA" id="ARBA00022692"/>
    </source>
</evidence>
<name>A0ABM8QK34_9BURK</name>
<evidence type="ECO:0000256" key="5">
    <source>
        <dbReference type="ARBA" id="ARBA00022989"/>
    </source>
</evidence>
<dbReference type="InterPro" id="IPR014047">
    <property type="entry name" value="Chr_Tranpt_l_chain"/>
</dbReference>
<keyword evidence="6 7" id="KW-0472">Membrane</keyword>
<dbReference type="PANTHER" id="PTHR33567">
    <property type="entry name" value="CHROMATE ION TRANSPORTER (EUROFUNG)"/>
    <property type="match status" value="1"/>
</dbReference>
<feature type="transmembrane region" description="Helical" evidence="7">
    <location>
        <begin position="192"/>
        <end position="211"/>
    </location>
</feature>
<sequence length="470" mass="50860">MVRRVSHTNAHTASKRLCGTPVLIQPQPRKTSYIHAVLRYSAMPAAGREAHTTMIQRAGRPHAGARSAMQTITSQNAARRGKREPLWTLFRVVFGLSALSWGGLALMAQLENHYVEREGRLSRVAFSDLIALAWMVPGPVGCNVAVQLGHALRGRAGAWVAGVASVLPFFVLMTLFAIFYRTPLVRAAASQTVINHFSVVLATLIAITWYKQTRALVRGKLEWTAAVLGCVALFYARSPAAYVVMLGTAFGAGWLVSPDRNSRVVVSIGRGDWHMLAALCVLLAIFALPLPHRYELALLWPRLAGAGMTLFGGGFSALPVLKTLFVTPAIGVSDNDFTLAFSLSPLSPGPLLNVVPFFGYLVDGWVGALIATLALFVPSGCLVVLAQRHLHQLKVNPRFEHGMRILRAVTTAFLAVAVLRIAGHVPFQPVYLVTALFSGMCFAKLKTPVYVVYGTVAIVCGLWLAYGAMP</sequence>
<evidence type="ECO:0000313" key="8">
    <source>
        <dbReference type="EMBL" id="CAE6700649.1"/>
    </source>
</evidence>
<dbReference type="Pfam" id="PF02417">
    <property type="entry name" value="Chromate_transp"/>
    <property type="match status" value="2"/>
</dbReference>
<evidence type="ECO:0000256" key="6">
    <source>
        <dbReference type="ARBA" id="ARBA00023136"/>
    </source>
</evidence>
<feature type="transmembrane region" description="Helical" evidence="7">
    <location>
        <begin position="450"/>
        <end position="469"/>
    </location>
</feature>
<feature type="transmembrane region" description="Helical" evidence="7">
    <location>
        <begin position="158"/>
        <end position="180"/>
    </location>
</feature>
<comment type="caution">
    <text evidence="8">The sequence shown here is derived from an EMBL/GenBank/DDBJ whole genome shotgun (WGS) entry which is preliminary data.</text>
</comment>
<organism evidence="8 9">
    <name type="scientific">Paraburkholderia haematera</name>
    <dbReference type="NCBI Taxonomy" id="2793077"/>
    <lineage>
        <taxon>Bacteria</taxon>
        <taxon>Pseudomonadati</taxon>
        <taxon>Pseudomonadota</taxon>
        <taxon>Betaproteobacteria</taxon>
        <taxon>Burkholderiales</taxon>
        <taxon>Burkholderiaceae</taxon>
        <taxon>Paraburkholderia</taxon>
    </lineage>
</organism>
<feature type="transmembrane region" description="Helical" evidence="7">
    <location>
        <begin position="223"/>
        <end position="253"/>
    </location>
</feature>
<keyword evidence="9" id="KW-1185">Reference proteome</keyword>
<evidence type="ECO:0008006" key="10">
    <source>
        <dbReference type="Google" id="ProtNLM"/>
    </source>
</evidence>
<feature type="transmembrane region" description="Helical" evidence="7">
    <location>
        <begin position="129"/>
        <end position="146"/>
    </location>
</feature>
<feature type="transmembrane region" description="Helical" evidence="7">
    <location>
        <begin position="89"/>
        <end position="109"/>
    </location>
</feature>
<comment type="subcellular location">
    <subcellularLocation>
        <location evidence="1">Cell membrane</location>
        <topology evidence="1">Multi-pass membrane protein</topology>
    </subcellularLocation>
</comment>